<feature type="domain" description="Glucose-methanol-choline oxidoreductase C-terminal" evidence="7">
    <location>
        <begin position="434"/>
        <end position="553"/>
    </location>
</feature>
<dbReference type="HOGENOM" id="CLU_008878_4_0_10"/>
<dbReference type="InterPro" id="IPR036188">
    <property type="entry name" value="FAD/NAD-bd_sf"/>
</dbReference>
<dbReference type="Pfam" id="PF05199">
    <property type="entry name" value="GMC_oxred_C"/>
    <property type="match status" value="1"/>
</dbReference>
<keyword evidence="5" id="KW-0560">Oxidoreductase</keyword>
<comment type="similarity">
    <text evidence="2">Belongs to the GMC oxidoreductase family.</text>
</comment>
<accession>A0A0E4A020</accession>
<dbReference type="Proteomes" id="UP000033054">
    <property type="component" value="Chromosome"/>
</dbReference>
<dbReference type="InterPro" id="IPR000172">
    <property type="entry name" value="GMC_OxRdtase_N"/>
</dbReference>
<dbReference type="GO" id="GO:0016614">
    <property type="term" value="F:oxidoreductase activity, acting on CH-OH group of donors"/>
    <property type="evidence" value="ECO:0007669"/>
    <property type="project" value="InterPro"/>
</dbReference>
<keyword evidence="4" id="KW-0274">FAD</keyword>
<dbReference type="STRING" id="1379870.SD10_25210"/>
<dbReference type="SUPFAM" id="SSF54373">
    <property type="entry name" value="FAD-linked reductases, C-terminal domain"/>
    <property type="match status" value="1"/>
</dbReference>
<evidence type="ECO:0000256" key="5">
    <source>
        <dbReference type="ARBA" id="ARBA00023002"/>
    </source>
</evidence>
<dbReference type="Pfam" id="PF00732">
    <property type="entry name" value="GMC_oxred_N"/>
    <property type="match status" value="1"/>
</dbReference>
<dbReference type="Gene3D" id="3.50.50.60">
    <property type="entry name" value="FAD/NAD(P)-binding domain"/>
    <property type="match status" value="2"/>
</dbReference>
<dbReference type="InterPro" id="IPR051473">
    <property type="entry name" value="P2Ox-like"/>
</dbReference>
<comment type="cofactor">
    <cofactor evidence="1">
        <name>FAD</name>
        <dbReference type="ChEBI" id="CHEBI:57692"/>
    </cofactor>
</comment>
<dbReference type="AlphaFoldDB" id="A0A0E4A020"/>
<evidence type="ECO:0000256" key="3">
    <source>
        <dbReference type="ARBA" id="ARBA00022630"/>
    </source>
</evidence>
<dbReference type="OrthoDB" id="1154541at2"/>
<protein>
    <submittedName>
        <fullName evidence="8">GMC family oxidoreductase</fullName>
    </submittedName>
</protein>
<feature type="domain" description="Glucose-methanol-choline oxidoreductase N-terminal" evidence="6">
    <location>
        <begin position="106"/>
        <end position="343"/>
    </location>
</feature>
<sequence>MYLNIDSIKDQTYDAIVIGSGISGGWASKELTEKGLRVLMLEKGHQLEHVTGYEYATKDPWETKYNGRLTEAQKESHPKLARDYPYNEMTQNYWMNDSDSLYKEVKRFDWYRPNIVGGKSIMWGRQSYRLSDIDFGANEKDGIAVDWPIRYKDVAPWYSYVEKFVGISGEKLNLPQLPDSEFLPPMEMYCVEKEVRKRIEKNFPGRTMTIGRVANLSKAGQAQLGVGRAPCQYRNKCSLGCPYGAYFSTQSCTLPPAAKTGRLTLRPDSVVTEVMYDENKKKATGVRIIDAVTMQPKEYYANIIFVCGSTLGSTTVLLNSKSDRFPNGLGNDSGELGHNLMDHHFRIGASGEWEGDLDKYYIGRRANGIYVPRYRNIGTDKRDYIRGFGYQGGGSRQGWQRNIAEMSFGADYKEELTKPGPWTMGLGGFGETLPYHENRMYLDKNDKDKWGMPLAVFDAELKENEKKMRIDMMNDAKEMLESAGVKNVKAYDRGSFLGMAIHEMGTARMGRDPKTSVVNANNQLHAVKNVFVTDGSCMTSASCVNPSLTYMALTARAADFAVKEMKRKSI</sequence>
<dbReference type="RefSeq" id="WP_046577788.1">
    <property type="nucleotide sequence ID" value="NZ_CP010429.1"/>
</dbReference>
<evidence type="ECO:0000256" key="4">
    <source>
        <dbReference type="ARBA" id="ARBA00022827"/>
    </source>
</evidence>
<keyword evidence="3" id="KW-0285">Flavoprotein</keyword>
<keyword evidence="9" id="KW-1185">Reference proteome</keyword>
<dbReference type="PANTHER" id="PTHR42784:SF1">
    <property type="entry name" value="PYRANOSE 2-OXIDASE"/>
    <property type="match status" value="1"/>
</dbReference>
<dbReference type="SUPFAM" id="SSF51905">
    <property type="entry name" value="FAD/NAD(P)-binding domain"/>
    <property type="match status" value="1"/>
</dbReference>
<dbReference type="EMBL" id="CP010429">
    <property type="protein sequence ID" value="AKD57699.1"/>
    <property type="molecule type" value="Genomic_DNA"/>
</dbReference>
<dbReference type="PATRIC" id="fig|1379870.5.peg.5456"/>
<dbReference type="KEGG" id="srd:SD10_25210"/>
<proteinExistence type="inferred from homology"/>
<organism evidence="8 9">
    <name type="scientific">Spirosoma radiotolerans</name>
    <dbReference type="NCBI Taxonomy" id="1379870"/>
    <lineage>
        <taxon>Bacteria</taxon>
        <taxon>Pseudomonadati</taxon>
        <taxon>Bacteroidota</taxon>
        <taxon>Cytophagia</taxon>
        <taxon>Cytophagales</taxon>
        <taxon>Cytophagaceae</taxon>
        <taxon>Spirosoma</taxon>
    </lineage>
</organism>
<dbReference type="GO" id="GO:0050660">
    <property type="term" value="F:flavin adenine dinucleotide binding"/>
    <property type="evidence" value="ECO:0007669"/>
    <property type="project" value="InterPro"/>
</dbReference>
<name>A0A0E4A020_9BACT</name>
<reference evidence="8 9" key="1">
    <citation type="journal article" date="2014" name="Curr. Microbiol.">
        <title>Spirosoma radiotolerans sp. nov., a gamma-radiation-resistant bacterium isolated from gamma ray-irradiated soil.</title>
        <authorList>
            <person name="Lee J.J."/>
            <person name="Srinivasan S."/>
            <person name="Lim S."/>
            <person name="Joe M."/>
            <person name="Im S."/>
            <person name="Bae S.I."/>
            <person name="Park K.R."/>
            <person name="Han J.H."/>
            <person name="Park S.H."/>
            <person name="Joo B.M."/>
            <person name="Park S.J."/>
            <person name="Kim M.K."/>
        </authorList>
    </citation>
    <scope>NUCLEOTIDE SEQUENCE [LARGE SCALE GENOMIC DNA]</scope>
    <source>
        <strain evidence="8 9">DG5A</strain>
    </source>
</reference>
<evidence type="ECO:0000256" key="2">
    <source>
        <dbReference type="ARBA" id="ARBA00010790"/>
    </source>
</evidence>
<dbReference type="InterPro" id="IPR007867">
    <property type="entry name" value="GMC_OxRtase_C"/>
</dbReference>
<evidence type="ECO:0000256" key="1">
    <source>
        <dbReference type="ARBA" id="ARBA00001974"/>
    </source>
</evidence>
<evidence type="ECO:0000313" key="9">
    <source>
        <dbReference type="Proteomes" id="UP000033054"/>
    </source>
</evidence>
<evidence type="ECO:0000259" key="6">
    <source>
        <dbReference type="Pfam" id="PF00732"/>
    </source>
</evidence>
<evidence type="ECO:0000313" key="8">
    <source>
        <dbReference type="EMBL" id="AKD57699.1"/>
    </source>
</evidence>
<dbReference type="PANTHER" id="PTHR42784">
    <property type="entry name" value="PYRANOSE 2-OXIDASE"/>
    <property type="match status" value="1"/>
</dbReference>
<evidence type="ECO:0000259" key="7">
    <source>
        <dbReference type="Pfam" id="PF05199"/>
    </source>
</evidence>
<gene>
    <name evidence="8" type="ORF">SD10_25210</name>
</gene>